<dbReference type="Pfam" id="PF14398">
    <property type="entry name" value="ATPgrasp_YheCD"/>
    <property type="match status" value="1"/>
</dbReference>
<dbReference type="KEGG" id="pms:KNP414_03672"/>
<dbReference type="InterPro" id="IPR026838">
    <property type="entry name" value="YheC/D"/>
</dbReference>
<evidence type="ECO:0000313" key="2">
    <source>
        <dbReference type="Proteomes" id="UP000006620"/>
    </source>
</evidence>
<name>F8FFI3_PAEMK</name>
<dbReference type="HOGENOM" id="CLU_044334_2_0_9"/>
<dbReference type="Gene3D" id="3.30.470.20">
    <property type="entry name" value="ATP-grasp fold, B domain"/>
    <property type="match status" value="1"/>
</dbReference>
<sequence>MTSLTYNDKWGKTKWLLGSKALKPHVPDTKPFTRSGLQTMLQRYPSSVYFKPTRGSGGNGIARIERLASGKYLLHHGEKKRVLTSLGSLHAELKRFAGRRPYLLQRGIHLLKSQGKPFDLRVMVQKTSRGRWLSTGIFAKLGRPGKVVNNYHQGGRIVLLPTALKGAGISKERRDRMKWQLKRMGTHAGRCFDRHRKGFRELGLDVAIDRSRRMWILEINTRPQFYPLKALKDKSMYHRICRYAKQYGRTNGR</sequence>
<evidence type="ECO:0000313" key="1">
    <source>
        <dbReference type="EMBL" id="AEI42211.1"/>
    </source>
</evidence>
<reference evidence="1 2" key="2">
    <citation type="journal article" date="2013" name="Genome Announc.">
        <title>Genome Sequence of Growth-Improving Paenibacillus mucilaginosus Strain KNP414.</title>
        <authorList>
            <person name="Lu J.J."/>
            <person name="Wang J.F."/>
            <person name="Hu X.F."/>
        </authorList>
    </citation>
    <scope>NUCLEOTIDE SEQUENCE [LARGE SCALE GENOMIC DNA]</scope>
    <source>
        <strain evidence="1 2">KNP414</strain>
    </source>
</reference>
<accession>F8FFI3</accession>
<dbReference type="AlphaFoldDB" id="F8FFI3"/>
<reference evidence="2" key="1">
    <citation type="submission" date="2011-06" db="EMBL/GenBank/DDBJ databases">
        <title>Complete genome sequence of Paenibacillus mucilaginosus KNP414.</title>
        <authorList>
            <person name="Wang J."/>
            <person name="Hu S."/>
            <person name="Hu X."/>
            <person name="Zhang B."/>
            <person name="Dong D."/>
            <person name="Zhang S."/>
            <person name="Zhao K."/>
            <person name="Wu D."/>
        </authorList>
    </citation>
    <scope>NUCLEOTIDE SEQUENCE [LARGE SCALE GENOMIC DNA]</scope>
    <source>
        <strain evidence="2">KNP414</strain>
    </source>
</reference>
<protein>
    <recommendedName>
        <fullName evidence="3">ATP-grasp domain-containing protein</fullName>
    </recommendedName>
</protein>
<dbReference type="SUPFAM" id="SSF56059">
    <property type="entry name" value="Glutathione synthetase ATP-binding domain-like"/>
    <property type="match status" value="1"/>
</dbReference>
<dbReference type="PATRIC" id="fig|1036673.3.peg.3363"/>
<proteinExistence type="predicted"/>
<dbReference type="EMBL" id="CP002869">
    <property type="protein sequence ID" value="AEI42211.1"/>
    <property type="molecule type" value="Genomic_DNA"/>
</dbReference>
<gene>
    <name evidence="1" type="ordered locus">KNP414_03672</name>
</gene>
<dbReference type="RefSeq" id="WP_013917368.1">
    <property type="nucleotide sequence ID" value="NC_015690.1"/>
</dbReference>
<evidence type="ECO:0008006" key="3">
    <source>
        <dbReference type="Google" id="ProtNLM"/>
    </source>
</evidence>
<dbReference type="Proteomes" id="UP000006620">
    <property type="component" value="Chromosome"/>
</dbReference>
<organism evidence="1 2">
    <name type="scientific">Paenibacillus mucilaginosus (strain KNP414)</name>
    <dbReference type="NCBI Taxonomy" id="1036673"/>
    <lineage>
        <taxon>Bacteria</taxon>
        <taxon>Bacillati</taxon>
        <taxon>Bacillota</taxon>
        <taxon>Bacilli</taxon>
        <taxon>Bacillales</taxon>
        <taxon>Paenibacillaceae</taxon>
        <taxon>Paenibacillus</taxon>
    </lineage>
</organism>